<gene>
    <name evidence="14" type="ORF">H0E87_019760</name>
</gene>
<keyword evidence="10" id="KW-0325">Glycoprotein</keyword>
<evidence type="ECO:0000256" key="3">
    <source>
        <dbReference type="ARBA" id="ARBA00022679"/>
    </source>
</evidence>
<evidence type="ECO:0000256" key="1">
    <source>
        <dbReference type="ARBA" id="ARBA00004479"/>
    </source>
</evidence>
<protein>
    <recommendedName>
        <fullName evidence="13">Malectin-like domain-containing protein</fullName>
    </recommendedName>
</protein>
<evidence type="ECO:0000313" key="14">
    <source>
        <dbReference type="EMBL" id="KAH8497181.1"/>
    </source>
</evidence>
<evidence type="ECO:0000256" key="10">
    <source>
        <dbReference type="ARBA" id="ARBA00023180"/>
    </source>
</evidence>
<evidence type="ECO:0000256" key="4">
    <source>
        <dbReference type="ARBA" id="ARBA00022692"/>
    </source>
</evidence>
<evidence type="ECO:0000256" key="12">
    <source>
        <dbReference type="SAM" id="SignalP"/>
    </source>
</evidence>
<feature type="transmembrane region" description="Helical" evidence="11">
    <location>
        <begin position="408"/>
        <end position="431"/>
    </location>
</feature>
<keyword evidence="6" id="KW-0547">Nucleotide-binding</keyword>
<dbReference type="FunFam" id="2.60.120.430:FF:000005">
    <property type="entry name" value="Putative receptor-like protein kinase"/>
    <property type="match status" value="1"/>
</dbReference>
<dbReference type="GO" id="GO:0016020">
    <property type="term" value="C:membrane"/>
    <property type="evidence" value="ECO:0007669"/>
    <property type="project" value="UniProtKB-SubCell"/>
</dbReference>
<sequence length="608" mass="67734">MVNIYSCELLILIGSILCLVCVSLEYVPEDNYLIDCGSSTNSSVGDRVFVADQSYSDVLSTPHSISANTSSDSTSSTYDSALYQTAKIFNESSHYTFPIKKPGRHWIRLHFFPFVYRNYNLSMAKFSVSAQNFTLIREYRLESPPIVKEYSVNVTSGNLVLTFTPSVNSFAFINALEVFSLPDELIPAGARTISSIQGNYKNLWKQALETVERVNMGNQTVFPQNDTLWRLWVSDNEYLIHNNLVTFVSNVTAVNFTGGGPTENIAPSLVYGTATRLNSDSDPNINANVTWLFDVDPGFEYLVRFHFCDILSNPHPKLYFNVYIGSWLVYQNLDLLKLTFSLGAPYFMDVITRASDTRLLNVSVGPSNVGIPYPNAILNGLEIMKISNSEDSLDVLDSISSRSSEVKVIIVVGLTVGLFLVVVLAFVLFLLCRRRKLDHADPLKSEGHFPTSGGGNNRYFNGANIFSTSKFGPVIDPSVSRERVNLVDWALKSIRGGKLEEIVDPRLEGQIQPDSLKKFVEIAEKCLAECGVDRPSMGDVLWNLECSLQLQGNEERSGNNCQISTQFNRGNNFETRVSAREFSLGGGDDLDGVSMSKVFAQMVREEMR</sequence>
<keyword evidence="3" id="KW-0808">Transferase</keyword>
<keyword evidence="9 11" id="KW-0472">Membrane</keyword>
<dbReference type="PANTHER" id="PTHR34590">
    <property type="entry name" value="OS03G0124300 PROTEIN-RELATED"/>
    <property type="match status" value="1"/>
</dbReference>
<dbReference type="GO" id="GO:0004674">
    <property type="term" value="F:protein serine/threonine kinase activity"/>
    <property type="evidence" value="ECO:0007669"/>
    <property type="project" value="UniProtKB-KW"/>
</dbReference>
<dbReference type="Pfam" id="PF12819">
    <property type="entry name" value="Malectin_like"/>
    <property type="match status" value="1"/>
</dbReference>
<feature type="chain" id="PRO_5035926550" description="Malectin-like domain-containing protein" evidence="12">
    <location>
        <begin position="19"/>
        <end position="608"/>
    </location>
</feature>
<keyword evidence="15" id="KW-1185">Reference proteome</keyword>
<name>A0A8T2XWJ4_POPDE</name>
<dbReference type="GO" id="GO:0005524">
    <property type="term" value="F:ATP binding"/>
    <property type="evidence" value="ECO:0007669"/>
    <property type="project" value="UniProtKB-KW"/>
</dbReference>
<keyword evidence="2" id="KW-0418">Kinase</keyword>
<dbReference type="PANTHER" id="PTHR34590:SF10">
    <property type="entry name" value="RECEPTOR-LIKE PROTEIN KINASE HERK 1"/>
    <property type="match status" value="1"/>
</dbReference>
<keyword evidence="5 12" id="KW-0732">Signal</keyword>
<dbReference type="InterPro" id="IPR024788">
    <property type="entry name" value="Malectin-like_Carb-bd_dom"/>
</dbReference>
<evidence type="ECO:0000313" key="15">
    <source>
        <dbReference type="Proteomes" id="UP000807159"/>
    </source>
</evidence>
<evidence type="ECO:0000256" key="11">
    <source>
        <dbReference type="SAM" id="Phobius"/>
    </source>
</evidence>
<dbReference type="EMBL" id="JACEGQ020000010">
    <property type="protein sequence ID" value="KAH8497181.1"/>
    <property type="molecule type" value="Genomic_DNA"/>
</dbReference>
<comment type="caution">
    <text evidence="14">The sequence shown here is derived from an EMBL/GenBank/DDBJ whole genome shotgun (WGS) entry which is preliminary data.</text>
</comment>
<feature type="domain" description="Malectin-like" evidence="13">
    <location>
        <begin position="34"/>
        <end position="386"/>
    </location>
</feature>
<evidence type="ECO:0000256" key="9">
    <source>
        <dbReference type="ARBA" id="ARBA00023136"/>
    </source>
</evidence>
<keyword evidence="8 11" id="KW-1133">Transmembrane helix</keyword>
<keyword evidence="7" id="KW-0067">ATP-binding</keyword>
<dbReference type="GO" id="GO:0004714">
    <property type="term" value="F:transmembrane receptor protein tyrosine kinase activity"/>
    <property type="evidence" value="ECO:0007669"/>
    <property type="project" value="InterPro"/>
</dbReference>
<evidence type="ECO:0000256" key="6">
    <source>
        <dbReference type="ARBA" id="ARBA00022741"/>
    </source>
</evidence>
<keyword evidence="4 11" id="KW-0812">Transmembrane</keyword>
<evidence type="ECO:0000256" key="5">
    <source>
        <dbReference type="ARBA" id="ARBA00022729"/>
    </source>
</evidence>
<evidence type="ECO:0000256" key="7">
    <source>
        <dbReference type="ARBA" id="ARBA00022840"/>
    </source>
</evidence>
<dbReference type="Gene3D" id="2.60.120.430">
    <property type="entry name" value="Galactose-binding lectin"/>
    <property type="match status" value="2"/>
</dbReference>
<reference evidence="14" key="1">
    <citation type="journal article" date="2021" name="J. Hered.">
        <title>Genome Assembly of Salicaceae Populus deltoides (Eastern Cottonwood) I-69 Based on Nanopore Sequencing and Hi-C Technologies.</title>
        <authorList>
            <person name="Bai S."/>
            <person name="Wu H."/>
            <person name="Zhang J."/>
            <person name="Pan Z."/>
            <person name="Zhao W."/>
            <person name="Li Z."/>
            <person name="Tong C."/>
        </authorList>
    </citation>
    <scope>NUCLEOTIDE SEQUENCE</scope>
    <source>
        <tissue evidence="14">Leaf</tissue>
    </source>
</reference>
<keyword evidence="2" id="KW-0723">Serine/threonine-protein kinase</keyword>
<organism evidence="14 15">
    <name type="scientific">Populus deltoides</name>
    <name type="common">Eastern poplar</name>
    <name type="synonym">Eastern cottonwood</name>
    <dbReference type="NCBI Taxonomy" id="3696"/>
    <lineage>
        <taxon>Eukaryota</taxon>
        <taxon>Viridiplantae</taxon>
        <taxon>Streptophyta</taxon>
        <taxon>Embryophyta</taxon>
        <taxon>Tracheophyta</taxon>
        <taxon>Spermatophyta</taxon>
        <taxon>Magnoliopsida</taxon>
        <taxon>eudicotyledons</taxon>
        <taxon>Gunneridae</taxon>
        <taxon>Pentapetalae</taxon>
        <taxon>rosids</taxon>
        <taxon>fabids</taxon>
        <taxon>Malpighiales</taxon>
        <taxon>Salicaceae</taxon>
        <taxon>Saliceae</taxon>
        <taxon>Populus</taxon>
    </lineage>
</organism>
<dbReference type="Gene3D" id="1.10.510.10">
    <property type="entry name" value="Transferase(Phosphotransferase) domain 1"/>
    <property type="match status" value="1"/>
</dbReference>
<dbReference type="Proteomes" id="UP000807159">
    <property type="component" value="Chromosome 10"/>
</dbReference>
<evidence type="ECO:0000259" key="13">
    <source>
        <dbReference type="Pfam" id="PF12819"/>
    </source>
</evidence>
<dbReference type="AlphaFoldDB" id="A0A8T2XWJ4"/>
<comment type="subcellular location">
    <subcellularLocation>
        <location evidence="1">Membrane</location>
        <topology evidence="1">Single-pass type I membrane protein</topology>
    </subcellularLocation>
</comment>
<evidence type="ECO:0000256" key="8">
    <source>
        <dbReference type="ARBA" id="ARBA00022989"/>
    </source>
</evidence>
<accession>A0A8T2XWJ4</accession>
<proteinExistence type="predicted"/>
<dbReference type="FunFam" id="2.60.120.430:FF:000001">
    <property type="entry name" value="Receptor-like protein kinase FERONIA"/>
    <property type="match status" value="1"/>
</dbReference>
<dbReference type="InterPro" id="IPR045272">
    <property type="entry name" value="ANXUR1/2-like"/>
</dbReference>
<evidence type="ECO:0000256" key="2">
    <source>
        <dbReference type="ARBA" id="ARBA00022527"/>
    </source>
</evidence>
<feature type="signal peptide" evidence="12">
    <location>
        <begin position="1"/>
        <end position="18"/>
    </location>
</feature>